<dbReference type="CDD" id="cd00293">
    <property type="entry name" value="USP-like"/>
    <property type="match status" value="1"/>
</dbReference>
<name>A0A0J1FNY8_9FIRM</name>
<dbReference type="EMBL" id="LDZY01000009">
    <property type="protein sequence ID" value="KLU65214.1"/>
    <property type="molecule type" value="Genomic_DNA"/>
</dbReference>
<dbReference type="InterPro" id="IPR006015">
    <property type="entry name" value="Universal_stress_UspA"/>
</dbReference>
<dbReference type="RefSeq" id="WP_047810602.1">
    <property type="nucleotide sequence ID" value="NZ_LDZY01000009.1"/>
</dbReference>
<evidence type="ECO:0000313" key="4">
    <source>
        <dbReference type="Proteomes" id="UP000036356"/>
    </source>
</evidence>
<dbReference type="STRING" id="476652.DEAC_c27660"/>
<proteinExistence type="inferred from homology"/>
<dbReference type="AlphaFoldDB" id="A0A0J1FNY8"/>
<reference evidence="3 4" key="1">
    <citation type="submission" date="2015-06" db="EMBL/GenBank/DDBJ databases">
        <title>Draft genome of the moderately acidophilic sulfate reducer Candidatus Desulfosporosinus acididurans strain M1.</title>
        <authorList>
            <person name="Poehlein A."/>
            <person name="Petzsch P."/>
            <person name="Johnson B.D."/>
            <person name="Schloemann M."/>
            <person name="Daniel R."/>
            <person name="Muehling M."/>
        </authorList>
    </citation>
    <scope>NUCLEOTIDE SEQUENCE [LARGE SCALE GENOMIC DNA]</scope>
    <source>
        <strain evidence="3 4">M1</strain>
    </source>
</reference>
<dbReference type="PANTHER" id="PTHR46268:SF6">
    <property type="entry name" value="UNIVERSAL STRESS PROTEIN UP12"/>
    <property type="match status" value="1"/>
</dbReference>
<evidence type="ECO:0000256" key="1">
    <source>
        <dbReference type="ARBA" id="ARBA00008791"/>
    </source>
</evidence>
<protein>
    <submittedName>
        <fullName evidence="3">Stress response protein NhaX</fullName>
    </submittedName>
</protein>
<evidence type="ECO:0000313" key="3">
    <source>
        <dbReference type="EMBL" id="KLU65214.1"/>
    </source>
</evidence>
<dbReference type="InterPro" id="IPR014729">
    <property type="entry name" value="Rossmann-like_a/b/a_fold"/>
</dbReference>
<accession>A0A0J1FNY8</accession>
<dbReference type="Gene3D" id="3.40.50.620">
    <property type="entry name" value="HUPs"/>
    <property type="match status" value="1"/>
</dbReference>
<comment type="similarity">
    <text evidence="1">Belongs to the universal stress protein A family.</text>
</comment>
<dbReference type="PRINTS" id="PR01438">
    <property type="entry name" value="UNVRSLSTRESS"/>
</dbReference>
<dbReference type="Pfam" id="PF00582">
    <property type="entry name" value="Usp"/>
    <property type="match status" value="1"/>
</dbReference>
<feature type="domain" description="UspA" evidence="2">
    <location>
        <begin position="7"/>
        <end position="172"/>
    </location>
</feature>
<evidence type="ECO:0000259" key="2">
    <source>
        <dbReference type="Pfam" id="PF00582"/>
    </source>
</evidence>
<dbReference type="InterPro" id="IPR006016">
    <property type="entry name" value="UspA"/>
</dbReference>
<organism evidence="3 4">
    <name type="scientific">Desulfosporosinus acididurans</name>
    <dbReference type="NCBI Taxonomy" id="476652"/>
    <lineage>
        <taxon>Bacteria</taxon>
        <taxon>Bacillati</taxon>
        <taxon>Bacillota</taxon>
        <taxon>Clostridia</taxon>
        <taxon>Eubacteriales</taxon>
        <taxon>Desulfitobacteriaceae</taxon>
        <taxon>Desulfosporosinus</taxon>
    </lineage>
</organism>
<keyword evidence="4" id="KW-1185">Reference proteome</keyword>
<gene>
    <name evidence="3" type="primary">nhaX</name>
    <name evidence="3" type="ORF">DEAC_c27660</name>
</gene>
<dbReference type="Proteomes" id="UP000036356">
    <property type="component" value="Unassembled WGS sequence"/>
</dbReference>
<dbReference type="PATRIC" id="fig|476652.3.peg.2895"/>
<dbReference type="PANTHER" id="PTHR46268">
    <property type="entry name" value="STRESS RESPONSE PROTEIN NHAX"/>
    <property type="match status" value="1"/>
</dbReference>
<comment type="caution">
    <text evidence="3">The sequence shown here is derived from an EMBL/GenBank/DDBJ whole genome shotgun (WGS) entry which is preliminary data.</text>
</comment>
<dbReference type="SUPFAM" id="SSF52402">
    <property type="entry name" value="Adenine nucleotide alpha hydrolases-like"/>
    <property type="match status" value="1"/>
</dbReference>
<sequence length="185" mass="21175">MNDSQFKVLLYSDGSHQAFSAAVYTATLLQNMPDMQLTVLRVIEETESPSFKSYDWRDTWPATPTSEWMKHVLSESDNETEQEYYKILRKTNQIFFNQGYNVAHKEIYTKSTSGAPNDTSHIEDIILEYANTNSFDLIIIGTRGLSSFKGLIFGSLAHNLLNKSTIPVMLIKKLPQEFIDSYLEN</sequence>